<feature type="chain" id="PRO_5008060945" evidence="1">
    <location>
        <begin position="23"/>
        <end position="393"/>
    </location>
</feature>
<dbReference type="GeneID" id="34600957"/>
<organism evidence="2 3">
    <name type="scientific">Fonsecaea monophora</name>
    <dbReference type="NCBI Taxonomy" id="254056"/>
    <lineage>
        <taxon>Eukaryota</taxon>
        <taxon>Fungi</taxon>
        <taxon>Dikarya</taxon>
        <taxon>Ascomycota</taxon>
        <taxon>Pezizomycotina</taxon>
        <taxon>Eurotiomycetes</taxon>
        <taxon>Chaetothyriomycetidae</taxon>
        <taxon>Chaetothyriales</taxon>
        <taxon>Herpotrichiellaceae</taxon>
        <taxon>Fonsecaea</taxon>
    </lineage>
</organism>
<keyword evidence="3" id="KW-1185">Reference proteome</keyword>
<evidence type="ECO:0000256" key="1">
    <source>
        <dbReference type="SAM" id="SignalP"/>
    </source>
</evidence>
<accession>A0A177F8K4</accession>
<comment type="caution">
    <text evidence="2">The sequence shown here is derived from an EMBL/GenBank/DDBJ whole genome shotgun (WGS) entry which is preliminary data.</text>
</comment>
<dbReference type="OrthoDB" id="1896086at2759"/>
<dbReference type="Proteomes" id="UP000077002">
    <property type="component" value="Unassembled WGS sequence"/>
</dbReference>
<feature type="signal peptide" evidence="1">
    <location>
        <begin position="1"/>
        <end position="22"/>
    </location>
</feature>
<proteinExistence type="predicted"/>
<reference evidence="2 3" key="1">
    <citation type="submission" date="2016-03" db="EMBL/GenBank/DDBJ databases">
        <title>Draft genome sequence of the Fonsecaea monophora CBS 269.37.</title>
        <authorList>
            <person name="Bombassaro A."/>
            <person name="Vinicius W.A."/>
            <person name="De Hoog S."/>
            <person name="Sun J."/>
            <person name="Souza E.M."/>
            <person name="Raittz R.T."/>
            <person name="Costa F."/>
            <person name="Leao A.C."/>
            <person name="Tadra-Sfeir M.Z."/>
            <person name="Baura V."/>
            <person name="Balsanelli E."/>
            <person name="Pedrosa F.O."/>
            <person name="Moreno L.F."/>
            <person name="Steffens M.B."/>
            <person name="Xi L."/>
            <person name="Bocca A.L."/>
            <person name="Felipe M.S."/>
            <person name="Teixeira M."/>
            <person name="Telles Filho F.Q."/>
            <person name="Azevedo C.M."/>
            <person name="Gomes R."/>
            <person name="Vicente V.A."/>
        </authorList>
    </citation>
    <scope>NUCLEOTIDE SEQUENCE [LARGE SCALE GENOMIC DNA]</scope>
    <source>
        <strain evidence="2 3">CBS 269.37</strain>
    </source>
</reference>
<dbReference type="RefSeq" id="XP_022511872.1">
    <property type="nucleotide sequence ID" value="XM_022655760.1"/>
</dbReference>
<sequence length="393" mass="43002">MSAKFVLALSVSFLVLSSPVFAKVSARAANICTWTDAMPVLYHEYGTDVCPPRFRLKPGSGDCQDDPGSFNVVDCASFCEMRTEFRYGQEVPYHVMPMCTGGTSCTLTENRHVGSNWKFKLNGNYKTGPFTAGVAGGYNEKAGQSESFKYSKDLKHNECGYFTFIPIMRDTCGTYTEGQLDKYNNPAAECKSTRTVGNACCSQAVTVTDRFYWFTRVVRGVAVFVYLNCDTLEPLEDKYQESPFNKPGVRLPRGLGLTNAYKDIWFASQFKTLASQSDSAVCNDHKDVNATDCMEVLADVTDRGADVVPLSNTAKGNGITIGAFNSCIMHLSFNEEWIPGRCVVSYLEIAAAAQTVFDTCTNNSTGMIGGSHVVRRIGECGATVSFLSKSTPL</sequence>
<evidence type="ECO:0000313" key="3">
    <source>
        <dbReference type="Proteomes" id="UP000077002"/>
    </source>
</evidence>
<keyword evidence="1" id="KW-0732">Signal</keyword>
<evidence type="ECO:0000313" key="2">
    <source>
        <dbReference type="EMBL" id="OAG39920.1"/>
    </source>
</evidence>
<gene>
    <name evidence="2" type="ORF">AYO21_05793</name>
</gene>
<dbReference type="EMBL" id="LVKK01000038">
    <property type="protein sequence ID" value="OAG39920.1"/>
    <property type="molecule type" value="Genomic_DNA"/>
</dbReference>
<dbReference type="AlphaFoldDB" id="A0A177F8K4"/>
<name>A0A177F8K4_9EURO</name>
<protein>
    <submittedName>
        <fullName evidence="2">Uncharacterized protein</fullName>
    </submittedName>
</protein>